<feature type="transmembrane region" description="Helical" evidence="1">
    <location>
        <begin position="215"/>
        <end position="234"/>
    </location>
</feature>
<reference evidence="2" key="1">
    <citation type="submission" date="2020-05" db="EMBL/GenBank/DDBJ databases">
        <title>Mycena genomes resolve the evolution of fungal bioluminescence.</title>
        <authorList>
            <person name="Tsai I.J."/>
        </authorList>
    </citation>
    <scope>NUCLEOTIDE SEQUENCE</scope>
    <source>
        <strain evidence="2">160909Yilan</strain>
    </source>
</reference>
<dbReference type="EMBL" id="JACAZH010000007">
    <property type="protein sequence ID" value="KAF7364062.1"/>
    <property type="molecule type" value="Genomic_DNA"/>
</dbReference>
<feature type="transmembrane region" description="Helical" evidence="1">
    <location>
        <begin position="135"/>
        <end position="159"/>
    </location>
</feature>
<evidence type="ECO:0000256" key="1">
    <source>
        <dbReference type="SAM" id="Phobius"/>
    </source>
</evidence>
<keyword evidence="1" id="KW-0812">Transmembrane</keyword>
<evidence type="ECO:0000313" key="2">
    <source>
        <dbReference type="EMBL" id="KAF7364062.1"/>
    </source>
</evidence>
<keyword evidence="1" id="KW-1133">Transmembrane helix</keyword>
<feature type="transmembrane region" description="Helical" evidence="1">
    <location>
        <begin position="111"/>
        <end position="129"/>
    </location>
</feature>
<feature type="transmembrane region" description="Helical" evidence="1">
    <location>
        <begin position="12"/>
        <end position="33"/>
    </location>
</feature>
<dbReference type="AlphaFoldDB" id="A0A8H7D935"/>
<feature type="transmembrane region" description="Helical" evidence="1">
    <location>
        <begin position="180"/>
        <end position="203"/>
    </location>
</feature>
<evidence type="ECO:0000313" key="3">
    <source>
        <dbReference type="Proteomes" id="UP000623467"/>
    </source>
</evidence>
<protein>
    <submittedName>
        <fullName evidence="2">Uncharacterized protein</fullName>
    </submittedName>
</protein>
<feature type="transmembrane region" description="Helical" evidence="1">
    <location>
        <begin position="80"/>
        <end position="99"/>
    </location>
</feature>
<dbReference type="OrthoDB" id="3226582at2759"/>
<dbReference type="Proteomes" id="UP000623467">
    <property type="component" value="Unassembled WGS sequence"/>
</dbReference>
<organism evidence="2 3">
    <name type="scientific">Mycena sanguinolenta</name>
    <dbReference type="NCBI Taxonomy" id="230812"/>
    <lineage>
        <taxon>Eukaryota</taxon>
        <taxon>Fungi</taxon>
        <taxon>Dikarya</taxon>
        <taxon>Basidiomycota</taxon>
        <taxon>Agaricomycotina</taxon>
        <taxon>Agaricomycetes</taxon>
        <taxon>Agaricomycetidae</taxon>
        <taxon>Agaricales</taxon>
        <taxon>Marasmiineae</taxon>
        <taxon>Mycenaceae</taxon>
        <taxon>Mycena</taxon>
    </lineage>
</organism>
<sequence length="289" mass="32023">MTELWYLVADMWISTFFYGIYLVLFCICIYILLHRPLNLANTILLVTAIALFVLSSLQTIINIILGAADIDNINIPYDQLFYAGNMLYVANNAIADALFIYRCYVIWNHNIYVVVAPFIMVVVTIVFGVDQALPLAPFFGITLGTNVLVTGLTAGRIWWIGRQNRVHLKPDMRARYMSSISIIVESGVIYSAGILTWLILQAIPFTFPAADPTAVMLSQVVGIVPTLIIVRVGLGISVQSGSNVSSATLLNSDVDSRSRPHILGIVRSDKSGIYDLEQNIQSSDSNWTR</sequence>
<gene>
    <name evidence="2" type="ORF">MSAN_01065000</name>
</gene>
<proteinExistence type="predicted"/>
<keyword evidence="1" id="KW-0472">Membrane</keyword>
<accession>A0A8H7D935</accession>
<name>A0A8H7D935_9AGAR</name>
<feature type="transmembrane region" description="Helical" evidence="1">
    <location>
        <begin position="45"/>
        <end position="68"/>
    </location>
</feature>
<comment type="caution">
    <text evidence="2">The sequence shown here is derived from an EMBL/GenBank/DDBJ whole genome shotgun (WGS) entry which is preliminary data.</text>
</comment>
<keyword evidence="3" id="KW-1185">Reference proteome</keyword>